<organism evidence="2 3">
    <name type="scientific">Mycobacterium kansasii</name>
    <dbReference type="NCBI Taxonomy" id="1768"/>
    <lineage>
        <taxon>Bacteria</taxon>
        <taxon>Bacillati</taxon>
        <taxon>Actinomycetota</taxon>
        <taxon>Actinomycetes</taxon>
        <taxon>Mycobacteriales</taxon>
        <taxon>Mycobacteriaceae</taxon>
        <taxon>Mycobacterium</taxon>
    </lineage>
</organism>
<name>A0A1V3X0N0_MYCKA</name>
<comment type="caution">
    <text evidence="2">The sequence shown here is derived from an EMBL/GenBank/DDBJ whole genome shotgun (WGS) entry which is preliminary data.</text>
</comment>
<keyword evidence="1" id="KW-0472">Membrane</keyword>
<feature type="transmembrane region" description="Helical" evidence="1">
    <location>
        <begin position="12"/>
        <end position="34"/>
    </location>
</feature>
<gene>
    <name evidence="2" type="ORF">BZL29_4842</name>
</gene>
<reference evidence="2 3" key="1">
    <citation type="submission" date="2017-02" db="EMBL/GenBank/DDBJ databases">
        <title>Complete genome sequences of Mycobacterium kansasii strains isolated from rhesus macaques.</title>
        <authorList>
            <person name="Panda A."/>
            <person name="Nagaraj S."/>
            <person name="Zhao X."/>
            <person name="Tettelin H."/>
            <person name="Detolla L.J."/>
        </authorList>
    </citation>
    <scope>NUCLEOTIDE SEQUENCE [LARGE SCALE GENOMIC DNA]</scope>
    <source>
        <strain evidence="2 3">11-3469</strain>
    </source>
</reference>
<protein>
    <submittedName>
        <fullName evidence="2">Uncharacterized protein</fullName>
    </submittedName>
</protein>
<sequence>MQDRLIQLVDGLSPWSLVGALAALVAVGVGWHTLVRWRAPNRNAIVTDDRQAPAPRE</sequence>
<accession>A0A1V3X0N0</accession>
<dbReference type="Proteomes" id="UP000188532">
    <property type="component" value="Unassembled WGS sequence"/>
</dbReference>
<evidence type="ECO:0000313" key="3">
    <source>
        <dbReference type="Proteomes" id="UP000188532"/>
    </source>
</evidence>
<evidence type="ECO:0000256" key="1">
    <source>
        <dbReference type="SAM" id="Phobius"/>
    </source>
</evidence>
<dbReference type="EMBL" id="MVBN01000005">
    <property type="protein sequence ID" value="OOK72834.1"/>
    <property type="molecule type" value="Genomic_DNA"/>
</dbReference>
<proteinExistence type="predicted"/>
<dbReference type="AlphaFoldDB" id="A0A1V3X0N0"/>
<keyword evidence="1" id="KW-0812">Transmembrane</keyword>
<evidence type="ECO:0000313" key="2">
    <source>
        <dbReference type="EMBL" id="OOK72834.1"/>
    </source>
</evidence>
<keyword evidence="1" id="KW-1133">Transmembrane helix</keyword>